<dbReference type="PANTHER" id="PTHR13962:SF22">
    <property type="entry name" value="FORKHEAD BOX PROTEIN N3-LIKE PROTEIN"/>
    <property type="match status" value="1"/>
</dbReference>
<evidence type="ECO:0000256" key="4">
    <source>
        <dbReference type="ARBA" id="ARBA00023163"/>
    </source>
</evidence>
<accession>A0A822ZV60</accession>
<dbReference type="EMBL" id="BK013016">
    <property type="protein sequence ID" value="DAD52844.1"/>
    <property type="molecule type" value="mRNA"/>
</dbReference>
<dbReference type="SMART" id="SM00339">
    <property type="entry name" value="FH"/>
    <property type="match status" value="1"/>
</dbReference>
<dbReference type="InterPro" id="IPR036390">
    <property type="entry name" value="WH_DNA-bd_sf"/>
</dbReference>
<dbReference type="GO" id="GO:0003700">
    <property type="term" value="F:DNA-binding transcription factor activity"/>
    <property type="evidence" value="ECO:0007669"/>
    <property type="project" value="InterPro"/>
</dbReference>
<evidence type="ECO:0000256" key="3">
    <source>
        <dbReference type="ARBA" id="ARBA00023125"/>
    </source>
</evidence>
<dbReference type="Gene3D" id="1.10.10.10">
    <property type="entry name" value="Winged helix-like DNA-binding domain superfamily/Winged helix DNA-binding domain"/>
    <property type="match status" value="1"/>
</dbReference>
<dbReference type="InterPro" id="IPR047119">
    <property type="entry name" value="FOXN2/3-like"/>
</dbReference>
<evidence type="ECO:0000313" key="9">
    <source>
        <dbReference type="EMBL" id="DAD52844.1"/>
    </source>
</evidence>
<dbReference type="AlphaFoldDB" id="A0A822ZV60"/>
<protein>
    <submittedName>
        <fullName evidence="9">Forkhead box N2/3-2</fullName>
    </submittedName>
</protein>
<evidence type="ECO:0000256" key="2">
    <source>
        <dbReference type="ARBA" id="ARBA00023015"/>
    </source>
</evidence>
<sequence length="441" mass="50779">MKPTILKVYSNFPDIPYDIKKCEDNHLIKISNVENPGIPQFKSEMLTNSFCENAYPVEDSYIDSNKDFSVLEDFYRFQERRNAFIDSKKSQTQINQSNLKRFYERPSFSYTQLIYMAIENSPGKAMTVNDIYNWCELNFPYYANAIHGWKNSLRHNLSINKCFKKITKMGQGGRGSLWIVDPREKQHLVSTMCRANVASFNAPSFIIQTAPASLDHHRIVIGDDHSLDIPQDDTIVFSDDSTSSQIQSDLSLILEEKPVYSWTDTRLPCDYTVPLSPENCSDASETDYNDWNRAMISLEPIFPVKQHQIKSKFPLNPIVTPPSSFEHNYSIQNLQIIIDDPCAIVRHIFHPVINSNASFCTSSDYNDEEWPRTPSPVPHVAQIEPPQSKLKIVKSGLKRGRPKNSTKRELELKKSQKPQKKLNHNDRINNMYNLNSFINSL</sequence>
<dbReference type="InterPro" id="IPR036388">
    <property type="entry name" value="WH-like_DNA-bd_sf"/>
</dbReference>
<dbReference type="GO" id="GO:0000987">
    <property type="term" value="F:cis-regulatory region sequence-specific DNA binding"/>
    <property type="evidence" value="ECO:0007669"/>
    <property type="project" value="TreeGrafter"/>
</dbReference>
<name>A0A822ZV60_SCHMD</name>
<dbReference type="PROSITE" id="PS00658">
    <property type="entry name" value="FORK_HEAD_2"/>
    <property type="match status" value="1"/>
</dbReference>
<gene>
    <name evidence="9" type="primary">foxN2/3-2</name>
</gene>
<dbReference type="CDD" id="cd00059">
    <property type="entry name" value="FH_FOX"/>
    <property type="match status" value="1"/>
</dbReference>
<dbReference type="PROSITE" id="PS50039">
    <property type="entry name" value="FORK_HEAD_3"/>
    <property type="match status" value="1"/>
</dbReference>
<evidence type="ECO:0000256" key="1">
    <source>
        <dbReference type="ARBA" id="ARBA00004123"/>
    </source>
</evidence>
<proteinExistence type="evidence at transcript level"/>
<comment type="subcellular location">
    <subcellularLocation>
        <location evidence="1 6">Nucleus</location>
    </subcellularLocation>
</comment>
<dbReference type="GO" id="GO:0005634">
    <property type="term" value="C:nucleus"/>
    <property type="evidence" value="ECO:0007669"/>
    <property type="project" value="UniProtKB-SubCell"/>
</dbReference>
<feature type="domain" description="Fork-head" evidence="8">
    <location>
        <begin position="105"/>
        <end position="182"/>
    </location>
</feature>
<dbReference type="SUPFAM" id="SSF46785">
    <property type="entry name" value="Winged helix' DNA-binding domain"/>
    <property type="match status" value="1"/>
</dbReference>
<dbReference type="PANTHER" id="PTHR13962">
    <property type="entry name" value="FORKHEAD BOX PROTEIN N3-LIKE PROTEIN-RELATED"/>
    <property type="match status" value="1"/>
</dbReference>
<dbReference type="PRINTS" id="PR00053">
    <property type="entry name" value="FORKHEAD"/>
</dbReference>
<dbReference type="OrthoDB" id="5954824at2759"/>
<reference evidence="9" key="1">
    <citation type="journal article" name="Sci. Rep.">
        <title>Analysis of Fox genes in Schmidtea mediterranea reveals new families and a conserved role of Smed-foxO in controlling cell death.</title>
        <authorList>
            <person name="Pascual-Carreras E."/>
            <person name="Herrera-Ubeda C."/>
            <person name="Rossello M."/>
            <person name="Coronel-Cordoba P."/>
            <person name="Garcia-Fernandez J."/>
            <person name="Salo E."/>
            <person name="Adell T."/>
        </authorList>
    </citation>
    <scope>NUCLEOTIDE SEQUENCE</scope>
</reference>
<keyword evidence="2" id="KW-0805">Transcription regulation</keyword>
<keyword evidence="3 6" id="KW-0238">DNA-binding</keyword>
<feature type="region of interest" description="Disordered" evidence="7">
    <location>
        <begin position="398"/>
        <end position="420"/>
    </location>
</feature>
<evidence type="ECO:0000256" key="5">
    <source>
        <dbReference type="ARBA" id="ARBA00023242"/>
    </source>
</evidence>
<organism evidence="9">
    <name type="scientific">Schmidtea mediterranea</name>
    <name type="common">Freshwater planarian flatworm</name>
    <dbReference type="NCBI Taxonomy" id="79327"/>
    <lineage>
        <taxon>Eukaryota</taxon>
        <taxon>Metazoa</taxon>
        <taxon>Spiralia</taxon>
        <taxon>Lophotrochozoa</taxon>
        <taxon>Platyhelminthes</taxon>
        <taxon>Rhabditophora</taxon>
        <taxon>Seriata</taxon>
        <taxon>Tricladida</taxon>
        <taxon>Continenticola</taxon>
        <taxon>Geoplanoidea</taxon>
        <taxon>Dugesiidae</taxon>
        <taxon>Schmidtea</taxon>
    </lineage>
</organism>
<dbReference type="InterPro" id="IPR001766">
    <property type="entry name" value="Fork_head_dom"/>
</dbReference>
<keyword evidence="4" id="KW-0804">Transcription</keyword>
<evidence type="ECO:0000256" key="6">
    <source>
        <dbReference type="PROSITE-ProRule" id="PRU00089"/>
    </source>
</evidence>
<keyword evidence="5 6" id="KW-0539">Nucleus</keyword>
<dbReference type="Pfam" id="PF00250">
    <property type="entry name" value="Forkhead"/>
    <property type="match status" value="1"/>
</dbReference>
<evidence type="ECO:0000256" key="7">
    <source>
        <dbReference type="SAM" id="MobiDB-lite"/>
    </source>
</evidence>
<feature type="DNA-binding region" description="Fork-head" evidence="6">
    <location>
        <begin position="105"/>
        <end position="182"/>
    </location>
</feature>
<evidence type="ECO:0000259" key="8">
    <source>
        <dbReference type="PROSITE" id="PS50039"/>
    </source>
</evidence>
<dbReference type="InterPro" id="IPR030456">
    <property type="entry name" value="TF_fork_head_CS_2"/>
</dbReference>